<dbReference type="Proteomes" id="UP000015104">
    <property type="component" value="Unassembled WGS sequence"/>
</dbReference>
<dbReference type="EnsemblMetazoa" id="tetur06g00400.1">
    <property type="protein sequence ID" value="tetur06g00400.1"/>
    <property type="gene ID" value="tetur06g00400"/>
</dbReference>
<reference evidence="1" key="2">
    <citation type="submission" date="2015-06" db="UniProtKB">
        <authorList>
            <consortium name="EnsemblMetazoa"/>
        </authorList>
    </citation>
    <scope>IDENTIFICATION</scope>
</reference>
<dbReference type="AlphaFoldDB" id="T1K6G3"/>
<sequence length="31" mass="3709">MDANWIKFLKENREIKNMHEAMECPSESLIT</sequence>
<evidence type="ECO:0000313" key="2">
    <source>
        <dbReference type="Proteomes" id="UP000015104"/>
    </source>
</evidence>
<dbReference type="EMBL" id="CAEY01001791">
    <property type="status" value="NOT_ANNOTATED_CDS"/>
    <property type="molecule type" value="Genomic_DNA"/>
</dbReference>
<accession>T1K6G3</accession>
<proteinExistence type="predicted"/>
<evidence type="ECO:0000313" key="1">
    <source>
        <dbReference type="EnsemblMetazoa" id="tetur06g00400.1"/>
    </source>
</evidence>
<reference evidence="2" key="1">
    <citation type="submission" date="2011-08" db="EMBL/GenBank/DDBJ databases">
        <authorList>
            <person name="Rombauts S."/>
        </authorList>
    </citation>
    <scope>NUCLEOTIDE SEQUENCE</scope>
    <source>
        <strain evidence="2">London</strain>
    </source>
</reference>
<name>T1K6G3_TETUR</name>
<dbReference type="HOGENOM" id="CLU_3399861_0_0_1"/>
<organism evidence="1 2">
    <name type="scientific">Tetranychus urticae</name>
    <name type="common">Two-spotted spider mite</name>
    <dbReference type="NCBI Taxonomy" id="32264"/>
    <lineage>
        <taxon>Eukaryota</taxon>
        <taxon>Metazoa</taxon>
        <taxon>Ecdysozoa</taxon>
        <taxon>Arthropoda</taxon>
        <taxon>Chelicerata</taxon>
        <taxon>Arachnida</taxon>
        <taxon>Acari</taxon>
        <taxon>Acariformes</taxon>
        <taxon>Trombidiformes</taxon>
        <taxon>Prostigmata</taxon>
        <taxon>Eleutherengona</taxon>
        <taxon>Raphignathae</taxon>
        <taxon>Tetranychoidea</taxon>
        <taxon>Tetranychidae</taxon>
        <taxon>Tetranychus</taxon>
    </lineage>
</organism>
<keyword evidence="2" id="KW-1185">Reference proteome</keyword>
<protein>
    <submittedName>
        <fullName evidence="1">Uncharacterized protein</fullName>
    </submittedName>
</protein>